<comment type="subcellular location">
    <subcellularLocation>
        <location evidence="10">Cell membrane</location>
        <topology evidence="10">Peripheral membrane protein</topology>
    </subcellularLocation>
    <subcellularLocation>
        <location evidence="2">Membrane</location>
        <topology evidence="2">Peripheral membrane protein</topology>
    </subcellularLocation>
</comment>
<dbReference type="NCBIfam" id="NF004146">
    <property type="entry name" value="PRK05621.1-4"/>
    <property type="match status" value="1"/>
</dbReference>
<dbReference type="PIRSF" id="PIRSF039089">
    <property type="entry name" value="ATP_synthase_gamma"/>
    <property type="match status" value="1"/>
</dbReference>
<dbReference type="Proteomes" id="UP000231658">
    <property type="component" value="Unassembled WGS sequence"/>
</dbReference>
<evidence type="ECO:0000256" key="7">
    <source>
        <dbReference type="ARBA" id="ARBA00023136"/>
    </source>
</evidence>
<keyword evidence="7 10" id="KW-0472">Membrane</keyword>
<dbReference type="STRING" id="1867952.MTBPR1_70020"/>
<dbReference type="InterPro" id="IPR023632">
    <property type="entry name" value="ATP_synth_F1_gsu_CS"/>
</dbReference>
<dbReference type="Pfam" id="PF00231">
    <property type="entry name" value="ATP-synt"/>
    <property type="match status" value="1"/>
</dbReference>
<dbReference type="InterPro" id="IPR035968">
    <property type="entry name" value="ATP_synth_F1_ATPase_gsu"/>
</dbReference>
<dbReference type="GO" id="GO:0042777">
    <property type="term" value="P:proton motive force-driven plasma membrane ATP synthesis"/>
    <property type="evidence" value="ECO:0007669"/>
    <property type="project" value="UniProtKB-UniRule"/>
</dbReference>
<dbReference type="PANTHER" id="PTHR11693">
    <property type="entry name" value="ATP SYNTHASE GAMMA CHAIN"/>
    <property type="match status" value="1"/>
</dbReference>
<dbReference type="GO" id="GO:0005524">
    <property type="term" value="F:ATP binding"/>
    <property type="evidence" value="ECO:0007669"/>
    <property type="project" value="UniProtKB-UniRule"/>
</dbReference>
<evidence type="ECO:0000256" key="3">
    <source>
        <dbReference type="ARBA" id="ARBA00007681"/>
    </source>
</evidence>
<dbReference type="PROSITE" id="PS00153">
    <property type="entry name" value="ATPASE_GAMMA"/>
    <property type="match status" value="1"/>
</dbReference>
<name>A0A1C3RKH6_9PROT</name>
<dbReference type="AlphaFoldDB" id="A0A1C3RKH6"/>
<dbReference type="SUPFAM" id="SSF52943">
    <property type="entry name" value="ATP synthase (F1-ATPase), gamma subunit"/>
    <property type="match status" value="1"/>
</dbReference>
<proteinExistence type="inferred from homology"/>
<evidence type="ECO:0000256" key="8">
    <source>
        <dbReference type="ARBA" id="ARBA00023196"/>
    </source>
</evidence>
<keyword evidence="8 10" id="KW-0139">CF(1)</keyword>
<dbReference type="HAMAP" id="MF_00815">
    <property type="entry name" value="ATP_synth_gamma_bact"/>
    <property type="match status" value="1"/>
</dbReference>
<dbReference type="FunFam" id="1.10.287.80:FF:000001">
    <property type="entry name" value="ATP synthase gamma chain"/>
    <property type="match status" value="1"/>
</dbReference>
<evidence type="ECO:0000256" key="4">
    <source>
        <dbReference type="ARBA" id="ARBA00022448"/>
    </source>
</evidence>
<gene>
    <name evidence="10 11" type="primary">atpG</name>
    <name evidence="11" type="ORF">MTBPR1_70020</name>
</gene>
<evidence type="ECO:0000256" key="2">
    <source>
        <dbReference type="ARBA" id="ARBA00004170"/>
    </source>
</evidence>
<evidence type="ECO:0000313" key="12">
    <source>
        <dbReference type="Proteomes" id="UP000231658"/>
    </source>
</evidence>
<dbReference type="OrthoDB" id="9812769at2"/>
<evidence type="ECO:0000256" key="1">
    <source>
        <dbReference type="ARBA" id="ARBA00003456"/>
    </source>
</evidence>
<keyword evidence="5 10" id="KW-0375">Hydrogen ion transport</keyword>
<evidence type="ECO:0000256" key="9">
    <source>
        <dbReference type="ARBA" id="ARBA00023310"/>
    </source>
</evidence>
<dbReference type="NCBIfam" id="TIGR01146">
    <property type="entry name" value="ATPsyn_F1gamma"/>
    <property type="match status" value="1"/>
</dbReference>
<accession>A0A1C3RKH6</accession>
<dbReference type="InterPro" id="IPR000131">
    <property type="entry name" value="ATP_synth_F1_gsu"/>
</dbReference>
<keyword evidence="12" id="KW-1185">Reference proteome</keyword>
<dbReference type="GO" id="GO:0046933">
    <property type="term" value="F:proton-transporting ATP synthase activity, rotational mechanism"/>
    <property type="evidence" value="ECO:0007669"/>
    <property type="project" value="UniProtKB-UniRule"/>
</dbReference>
<dbReference type="Gene3D" id="1.10.287.80">
    <property type="entry name" value="ATP synthase, gamma subunit, helix hairpin domain"/>
    <property type="match status" value="1"/>
</dbReference>
<dbReference type="GO" id="GO:0005886">
    <property type="term" value="C:plasma membrane"/>
    <property type="evidence" value="ECO:0007669"/>
    <property type="project" value="UniProtKB-SubCell"/>
</dbReference>
<protein>
    <recommendedName>
        <fullName evidence="10">ATP synthase gamma chain</fullName>
    </recommendedName>
    <alternativeName>
        <fullName evidence="10">ATP synthase F1 sector gamma subunit</fullName>
    </alternativeName>
    <alternativeName>
        <fullName evidence="10">F-ATPase gamma subunit</fullName>
    </alternativeName>
</protein>
<evidence type="ECO:0000256" key="5">
    <source>
        <dbReference type="ARBA" id="ARBA00022781"/>
    </source>
</evidence>
<keyword evidence="10" id="KW-1003">Cell membrane</keyword>
<organism evidence="11 12">
    <name type="scientific">Candidatus Terasakiella magnetica</name>
    <dbReference type="NCBI Taxonomy" id="1867952"/>
    <lineage>
        <taxon>Bacteria</taxon>
        <taxon>Pseudomonadati</taxon>
        <taxon>Pseudomonadota</taxon>
        <taxon>Alphaproteobacteria</taxon>
        <taxon>Rhodospirillales</taxon>
        <taxon>Terasakiellaceae</taxon>
        <taxon>Terasakiella</taxon>
    </lineage>
</organism>
<keyword evidence="4 10" id="KW-0813">Transport</keyword>
<sequence length="298" mass="32785">MPNLKDLKIRIDSVKSTQKITSAMKMVAAAKLRKAQMSAESARPYAERMEAMVGALAKSFDGVEGAPELLAGNGKDEKHLIVLVASDRGLCGGFNAGIGRFTRNKIAELQDAGKSVKVLCIGRKGRDQVRRQFGDVILDTMEDVTKNGAIYSDADDIALRIRTMYEEGEIDVCTVVYNKFISAITQEVTPLQVIPFAVEETETAEEENQDDELKALYEYEPSEEDILEDLLPRNLSVQIFRSMLESYASEQGSRMAAMDNATRNAGEMIDGLTLTYNRARQAAITSELIEIISGAEAL</sequence>
<dbReference type="PANTHER" id="PTHR11693:SF22">
    <property type="entry name" value="ATP SYNTHASE SUBUNIT GAMMA, MITOCHONDRIAL"/>
    <property type="match status" value="1"/>
</dbReference>
<evidence type="ECO:0000256" key="10">
    <source>
        <dbReference type="HAMAP-Rule" id="MF_00815"/>
    </source>
</evidence>
<comment type="subunit">
    <text evidence="10">F-type ATPases have 2 components, CF(1) - the catalytic core - and CF(0) - the membrane proton channel. CF(1) has five subunits: alpha(3), beta(3), gamma(1), delta(1), epsilon(1). CF(0) has three main subunits: a, b and c.</text>
</comment>
<reference evidence="11 12" key="1">
    <citation type="submission" date="2016-07" db="EMBL/GenBank/DDBJ databases">
        <authorList>
            <person name="Lefevre C.T."/>
        </authorList>
    </citation>
    <scope>NUCLEOTIDE SEQUENCE [LARGE SCALE GENOMIC DNA]</scope>
    <source>
        <strain evidence="11">PR1</strain>
    </source>
</reference>
<evidence type="ECO:0000313" key="11">
    <source>
        <dbReference type="EMBL" id="SCA57748.1"/>
    </source>
</evidence>
<dbReference type="Gene3D" id="3.40.1380.10">
    <property type="match status" value="1"/>
</dbReference>
<keyword evidence="9 10" id="KW-0066">ATP synthesis</keyword>
<dbReference type="EMBL" id="FLYE01000046">
    <property type="protein sequence ID" value="SCA57748.1"/>
    <property type="molecule type" value="Genomic_DNA"/>
</dbReference>
<comment type="similarity">
    <text evidence="3 10">Belongs to the ATPase gamma chain family.</text>
</comment>
<dbReference type="CDD" id="cd12151">
    <property type="entry name" value="F1-ATPase_gamma"/>
    <property type="match status" value="1"/>
</dbReference>
<evidence type="ECO:0000256" key="6">
    <source>
        <dbReference type="ARBA" id="ARBA00023065"/>
    </source>
</evidence>
<dbReference type="RefSeq" id="WP_069189767.1">
    <property type="nucleotide sequence ID" value="NZ_FLYE01000046.1"/>
</dbReference>
<dbReference type="PRINTS" id="PR00126">
    <property type="entry name" value="ATPASEGAMMA"/>
</dbReference>
<keyword evidence="6 10" id="KW-0406">Ion transport</keyword>
<comment type="function">
    <text evidence="1 10">Produces ATP from ADP in the presence of a proton gradient across the membrane. The gamma chain is believed to be important in regulating ATPase activity and the flow of protons through the CF(0) complex.</text>
</comment>
<dbReference type="GO" id="GO:0045259">
    <property type="term" value="C:proton-transporting ATP synthase complex"/>
    <property type="evidence" value="ECO:0007669"/>
    <property type="project" value="UniProtKB-KW"/>
</dbReference>